<accession>A0A6N4SUQ4</accession>
<gene>
    <name evidence="6" type="primary">ubiE</name>
    <name evidence="5" type="synonym">menG</name>
    <name evidence="6" type="ordered locus">CHU_2710</name>
</gene>
<dbReference type="AlphaFoldDB" id="A0A6N4SUQ4"/>
<evidence type="ECO:0000256" key="3">
    <source>
        <dbReference type="ARBA" id="ARBA00022679"/>
    </source>
</evidence>
<dbReference type="RefSeq" id="WP_011586071.1">
    <property type="nucleotide sequence ID" value="NC_008255.1"/>
</dbReference>
<sequence>MSATVKPYQEMESGKREQVELMFNNISPKYDLLNRVLSLGIDKIWRKQALNLLKQDKPAHILDVATGTADLAIEAATRLKPTSVVGIDIAEDMLQIGRGKIAKKNLDKIIRLEKGDSEKINFPDNTFDAVIVSFGVRNFEHLEIGLAEIHRVLKPAGSIMVLEFSKPQNAPFKQVYQFYFKNILPTVGKLISKDSAAYTYLPDSVNAFPDGKAFCSILEKTGFTIKHYKPYTFGVCTAYVGKK</sequence>
<dbReference type="GO" id="GO:0032259">
    <property type="term" value="P:methylation"/>
    <property type="evidence" value="ECO:0007669"/>
    <property type="project" value="UniProtKB-KW"/>
</dbReference>
<dbReference type="NCBIfam" id="TIGR01934">
    <property type="entry name" value="MenG_MenH_UbiE"/>
    <property type="match status" value="1"/>
</dbReference>
<dbReference type="PROSITE" id="PS01183">
    <property type="entry name" value="UBIE_1"/>
    <property type="match status" value="1"/>
</dbReference>
<dbReference type="PANTHER" id="PTHR43591:SF24">
    <property type="entry name" value="2-METHOXY-6-POLYPRENYL-1,4-BENZOQUINOL METHYLASE, MITOCHONDRIAL"/>
    <property type="match status" value="1"/>
</dbReference>
<comment type="pathway">
    <text evidence="5">Quinol/quinone metabolism; menaquinone biosynthesis; menaquinol from 1,4-dihydroxy-2-naphthoate: step 2/2.</text>
</comment>
<dbReference type="InterPro" id="IPR023576">
    <property type="entry name" value="UbiE/COQ5_MeTrFase_CS"/>
</dbReference>
<feature type="binding site" evidence="5">
    <location>
        <begin position="116"/>
        <end position="117"/>
    </location>
    <ligand>
        <name>S-adenosyl-L-methionine</name>
        <dbReference type="ChEBI" id="CHEBI:59789"/>
    </ligand>
</feature>
<dbReference type="Gene3D" id="3.40.50.150">
    <property type="entry name" value="Vaccinia Virus protein VP39"/>
    <property type="match status" value="1"/>
</dbReference>
<evidence type="ECO:0000313" key="6">
    <source>
        <dbReference type="EMBL" id="ABG59961.1"/>
    </source>
</evidence>
<keyword evidence="3 5" id="KW-0808">Transferase</keyword>
<evidence type="ECO:0000256" key="4">
    <source>
        <dbReference type="ARBA" id="ARBA00022691"/>
    </source>
</evidence>
<proteinExistence type="inferred from homology"/>
<keyword evidence="2 5" id="KW-0489">Methyltransferase</keyword>
<keyword evidence="1 5" id="KW-0474">Menaquinone biosynthesis</keyword>
<dbReference type="OrthoDB" id="9808140at2"/>
<dbReference type="SUPFAM" id="SSF53335">
    <property type="entry name" value="S-adenosyl-L-methionine-dependent methyltransferases"/>
    <property type="match status" value="1"/>
</dbReference>
<dbReference type="Proteomes" id="UP000001822">
    <property type="component" value="Chromosome"/>
</dbReference>
<dbReference type="GO" id="GO:0043770">
    <property type="term" value="F:demethylmenaquinone methyltransferase activity"/>
    <property type="evidence" value="ECO:0007669"/>
    <property type="project" value="UniProtKB-UniRule"/>
</dbReference>
<dbReference type="InterPro" id="IPR004033">
    <property type="entry name" value="UbiE/COQ5_MeTrFase"/>
</dbReference>
<dbReference type="EMBL" id="CP000383">
    <property type="protein sequence ID" value="ABG59961.1"/>
    <property type="molecule type" value="Genomic_DNA"/>
</dbReference>
<dbReference type="NCBIfam" id="NF001244">
    <property type="entry name" value="PRK00216.1-5"/>
    <property type="match status" value="1"/>
</dbReference>
<dbReference type="Pfam" id="PF01209">
    <property type="entry name" value="Ubie_methyltran"/>
    <property type="match status" value="1"/>
</dbReference>
<comment type="catalytic activity">
    <reaction evidence="5">
        <text>a 2-demethylmenaquinol + S-adenosyl-L-methionine = a menaquinol + S-adenosyl-L-homocysteine + H(+)</text>
        <dbReference type="Rhea" id="RHEA:42640"/>
        <dbReference type="Rhea" id="RHEA-COMP:9539"/>
        <dbReference type="Rhea" id="RHEA-COMP:9563"/>
        <dbReference type="ChEBI" id="CHEBI:15378"/>
        <dbReference type="ChEBI" id="CHEBI:18151"/>
        <dbReference type="ChEBI" id="CHEBI:55437"/>
        <dbReference type="ChEBI" id="CHEBI:57856"/>
        <dbReference type="ChEBI" id="CHEBI:59789"/>
        <dbReference type="EC" id="2.1.1.163"/>
    </reaction>
</comment>
<dbReference type="GO" id="GO:0009234">
    <property type="term" value="P:menaquinone biosynthetic process"/>
    <property type="evidence" value="ECO:0007669"/>
    <property type="project" value="UniProtKB-UniRule"/>
</dbReference>
<dbReference type="KEGG" id="chu:CHU_2710"/>
<keyword evidence="7" id="KW-1185">Reference proteome</keyword>
<feature type="binding site" evidence="5">
    <location>
        <position position="88"/>
    </location>
    <ligand>
        <name>S-adenosyl-L-methionine</name>
        <dbReference type="ChEBI" id="CHEBI:59789"/>
    </ligand>
</feature>
<dbReference type="EC" id="2.1.1.163" evidence="5"/>
<evidence type="ECO:0000256" key="2">
    <source>
        <dbReference type="ARBA" id="ARBA00022603"/>
    </source>
</evidence>
<comment type="similarity">
    <text evidence="5">Belongs to the class I-like SAM-binding methyltransferase superfamily. MenG/UbiE family.</text>
</comment>
<dbReference type="HAMAP" id="MF_01813">
    <property type="entry name" value="MenG_UbiE_methyltr"/>
    <property type="match status" value="1"/>
</dbReference>
<dbReference type="CDD" id="cd02440">
    <property type="entry name" value="AdoMet_MTases"/>
    <property type="match status" value="1"/>
</dbReference>
<feature type="binding site" evidence="5">
    <location>
        <position position="68"/>
    </location>
    <ligand>
        <name>S-adenosyl-L-methionine</name>
        <dbReference type="ChEBI" id="CHEBI:59789"/>
    </ligand>
</feature>
<dbReference type="PANTHER" id="PTHR43591">
    <property type="entry name" value="METHYLTRANSFERASE"/>
    <property type="match status" value="1"/>
</dbReference>
<evidence type="ECO:0000313" key="7">
    <source>
        <dbReference type="Proteomes" id="UP000001822"/>
    </source>
</evidence>
<organism evidence="6 7">
    <name type="scientific">Cytophaga hutchinsonii (strain ATCC 33406 / DSM 1761 / CIP 103989 / NBRC 15051 / NCIMB 9469 / D465)</name>
    <dbReference type="NCBI Taxonomy" id="269798"/>
    <lineage>
        <taxon>Bacteria</taxon>
        <taxon>Pseudomonadati</taxon>
        <taxon>Bacteroidota</taxon>
        <taxon>Cytophagia</taxon>
        <taxon>Cytophagales</taxon>
        <taxon>Cytophagaceae</taxon>
        <taxon>Cytophaga</taxon>
    </lineage>
</organism>
<keyword evidence="4 5" id="KW-0949">S-adenosyl-L-methionine</keyword>
<dbReference type="InterPro" id="IPR029063">
    <property type="entry name" value="SAM-dependent_MTases_sf"/>
</dbReference>
<dbReference type="PROSITE" id="PS51608">
    <property type="entry name" value="SAM_MT_UBIE"/>
    <property type="match status" value="1"/>
</dbReference>
<evidence type="ECO:0000256" key="5">
    <source>
        <dbReference type="HAMAP-Rule" id="MF_01813"/>
    </source>
</evidence>
<dbReference type="UniPathway" id="UPA00079">
    <property type="reaction ID" value="UER00169"/>
</dbReference>
<evidence type="ECO:0000256" key="1">
    <source>
        <dbReference type="ARBA" id="ARBA00022428"/>
    </source>
</evidence>
<name>A0A6N4SUQ4_CYTH3</name>
<comment type="function">
    <text evidence="5">Methyltransferase required for the conversion of demethylmenaquinol (DMKH2) to menaquinol (MKH2).</text>
</comment>
<reference evidence="6 7" key="1">
    <citation type="journal article" date="2007" name="Appl. Environ. Microbiol.">
        <title>Genome sequence of the cellulolytic gliding bacterium Cytophaga hutchinsonii.</title>
        <authorList>
            <person name="Xie G."/>
            <person name="Bruce D.C."/>
            <person name="Challacombe J.F."/>
            <person name="Chertkov O."/>
            <person name="Detter J.C."/>
            <person name="Gilna P."/>
            <person name="Han C.S."/>
            <person name="Lucas S."/>
            <person name="Misra M."/>
            <person name="Myers G.L."/>
            <person name="Richardson P."/>
            <person name="Tapia R."/>
            <person name="Thayer N."/>
            <person name="Thompson L.S."/>
            <person name="Brettin T.S."/>
            <person name="Henrissat B."/>
            <person name="Wilson D.B."/>
            <person name="McBride M.J."/>
        </authorList>
    </citation>
    <scope>NUCLEOTIDE SEQUENCE [LARGE SCALE GENOMIC DNA]</scope>
    <source>
        <strain evidence="7">ATCC 33406 / DSM 1761 / CIP 103989 / NBRC 15051 / NCIMB 9469 / D465</strain>
    </source>
</reference>
<feature type="binding site" evidence="5">
    <location>
        <position position="133"/>
    </location>
    <ligand>
        <name>S-adenosyl-L-methionine</name>
        <dbReference type="ChEBI" id="CHEBI:59789"/>
    </ligand>
</feature>
<protein>
    <recommendedName>
        <fullName evidence="5">Demethylmenaquinone methyltransferase</fullName>
        <ecNumber evidence="5">2.1.1.163</ecNumber>
    </recommendedName>
</protein>